<dbReference type="Proteomes" id="UP000789845">
    <property type="component" value="Unassembled WGS sequence"/>
</dbReference>
<dbReference type="InterPro" id="IPR001867">
    <property type="entry name" value="OmpR/PhoB-type_DNA-bd"/>
</dbReference>
<keyword evidence="6" id="KW-0804">Transcription</keyword>
<dbReference type="SUPFAM" id="SSF46894">
    <property type="entry name" value="C-terminal effector domain of the bipartite response regulators"/>
    <property type="match status" value="1"/>
</dbReference>
<dbReference type="PROSITE" id="PS50110">
    <property type="entry name" value="RESPONSE_REGULATORY"/>
    <property type="match status" value="1"/>
</dbReference>
<dbReference type="GO" id="GO:0032993">
    <property type="term" value="C:protein-DNA complex"/>
    <property type="evidence" value="ECO:0007669"/>
    <property type="project" value="TreeGrafter"/>
</dbReference>
<dbReference type="Gene3D" id="1.10.10.10">
    <property type="entry name" value="Winged helix-like DNA-binding domain superfamily/Winged helix DNA-binding domain"/>
    <property type="match status" value="1"/>
</dbReference>
<dbReference type="PANTHER" id="PTHR48111:SF1">
    <property type="entry name" value="TWO-COMPONENT RESPONSE REGULATOR ORR33"/>
    <property type="match status" value="1"/>
</dbReference>
<dbReference type="InterPro" id="IPR039420">
    <property type="entry name" value="WalR-like"/>
</dbReference>
<evidence type="ECO:0000256" key="3">
    <source>
        <dbReference type="ARBA" id="ARBA00023012"/>
    </source>
</evidence>
<evidence type="ECO:0000256" key="6">
    <source>
        <dbReference type="ARBA" id="ARBA00023163"/>
    </source>
</evidence>
<dbReference type="Gene3D" id="3.40.50.2300">
    <property type="match status" value="1"/>
</dbReference>
<dbReference type="Pfam" id="PF00072">
    <property type="entry name" value="Response_reg"/>
    <property type="match status" value="1"/>
</dbReference>
<dbReference type="InterPro" id="IPR016032">
    <property type="entry name" value="Sig_transdc_resp-reg_C-effctor"/>
</dbReference>
<evidence type="ECO:0000256" key="8">
    <source>
        <dbReference type="PROSITE-ProRule" id="PRU01091"/>
    </source>
</evidence>
<proteinExistence type="predicted"/>
<feature type="domain" description="OmpR/PhoB-type" evidence="10">
    <location>
        <begin position="128"/>
        <end position="226"/>
    </location>
</feature>
<evidence type="ECO:0000256" key="1">
    <source>
        <dbReference type="ARBA" id="ARBA00004496"/>
    </source>
</evidence>
<reference evidence="11" key="1">
    <citation type="submission" date="2021-10" db="EMBL/GenBank/DDBJ databases">
        <authorList>
            <person name="Criscuolo A."/>
        </authorList>
    </citation>
    <scope>NUCLEOTIDE SEQUENCE</scope>
    <source>
        <strain evidence="11">CIP111885</strain>
    </source>
</reference>
<organism evidence="11 12">
    <name type="scientific">Pseudoneobacillus rhizosphaerae</name>
    <dbReference type="NCBI Taxonomy" id="2880968"/>
    <lineage>
        <taxon>Bacteria</taxon>
        <taxon>Bacillati</taxon>
        <taxon>Bacillota</taxon>
        <taxon>Bacilli</taxon>
        <taxon>Bacillales</taxon>
        <taxon>Bacillaceae</taxon>
        <taxon>Pseudoneobacillus</taxon>
    </lineage>
</organism>
<comment type="caution">
    <text evidence="7">Lacks conserved residue(s) required for the propagation of feature annotation.</text>
</comment>
<dbReference type="PANTHER" id="PTHR48111">
    <property type="entry name" value="REGULATOR OF RPOS"/>
    <property type="match status" value="1"/>
</dbReference>
<dbReference type="PROSITE" id="PS51755">
    <property type="entry name" value="OMPR_PHOB"/>
    <property type="match status" value="1"/>
</dbReference>
<dbReference type="EMBL" id="CAKJTG010000004">
    <property type="protein sequence ID" value="CAG9607067.1"/>
    <property type="molecule type" value="Genomic_DNA"/>
</dbReference>
<dbReference type="GO" id="GO:0006355">
    <property type="term" value="P:regulation of DNA-templated transcription"/>
    <property type="evidence" value="ECO:0007669"/>
    <property type="project" value="InterPro"/>
</dbReference>
<keyword evidence="4" id="KW-0805">Transcription regulation</keyword>
<evidence type="ECO:0000256" key="5">
    <source>
        <dbReference type="ARBA" id="ARBA00023125"/>
    </source>
</evidence>
<evidence type="ECO:0000256" key="4">
    <source>
        <dbReference type="ARBA" id="ARBA00023015"/>
    </source>
</evidence>
<evidence type="ECO:0000256" key="2">
    <source>
        <dbReference type="ARBA" id="ARBA00022553"/>
    </source>
</evidence>
<comment type="subcellular location">
    <subcellularLocation>
        <location evidence="1">Cytoplasm</location>
    </subcellularLocation>
</comment>
<dbReference type="Pfam" id="PF00486">
    <property type="entry name" value="Trans_reg_C"/>
    <property type="match status" value="1"/>
</dbReference>
<feature type="DNA-binding region" description="OmpR/PhoB-type" evidence="8">
    <location>
        <begin position="128"/>
        <end position="226"/>
    </location>
</feature>
<keyword evidence="5 8" id="KW-0238">DNA-binding</keyword>
<dbReference type="AlphaFoldDB" id="A0A9C7L985"/>
<protein>
    <submittedName>
        <fullName evidence="11">Response regulator ArlR</fullName>
    </submittedName>
</protein>
<evidence type="ECO:0000313" key="12">
    <source>
        <dbReference type="Proteomes" id="UP000789845"/>
    </source>
</evidence>
<dbReference type="GO" id="GO:0005829">
    <property type="term" value="C:cytosol"/>
    <property type="evidence" value="ECO:0007669"/>
    <property type="project" value="TreeGrafter"/>
</dbReference>
<dbReference type="SMART" id="SM00448">
    <property type="entry name" value="REC"/>
    <property type="match status" value="1"/>
</dbReference>
<dbReference type="InterPro" id="IPR036388">
    <property type="entry name" value="WH-like_DNA-bd_sf"/>
</dbReference>
<dbReference type="SMART" id="SM00862">
    <property type="entry name" value="Trans_reg_C"/>
    <property type="match status" value="1"/>
</dbReference>
<keyword evidence="3" id="KW-0902">Two-component regulatory system</keyword>
<evidence type="ECO:0000259" key="10">
    <source>
        <dbReference type="PROSITE" id="PS51755"/>
    </source>
</evidence>
<evidence type="ECO:0000313" key="11">
    <source>
        <dbReference type="EMBL" id="CAG9607067.1"/>
    </source>
</evidence>
<dbReference type="CDD" id="cd00383">
    <property type="entry name" value="trans_reg_C"/>
    <property type="match status" value="1"/>
</dbReference>
<dbReference type="RefSeq" id="WP_230495351.1">
    <property type="nucleotide sequence ID" value="NZ_CAKJTG010000004.1"/>
</dbReference>
<keyword evidence="2" id="KW-0597">Phosphoprotein</keyword>
<dbReference type="InterPro" id="IPR001789">
    <property type="entry name" value="Sig_transdc_resp-reg_receiver"/>
</dbReference>
<comment type="caution">
    <text evidence="11">The sequence shown here is derived from an EMBL/GenBank/DDBJ whole genome shotgun (WGS) entry which is preliminary data.</text>
</comment>
<keyword evidence="12" id="KW-1185">Reference proteome</keyword>
<dbReference type="InterPro" id="IPR011006">
    <property type="entry name" value="CheY-like_superfamily"/>
</dbReference>
<dbReference type="GO" id="GO:0000156">
    <property type="term" value="F:phosphorelay response regulator activity"/>
    <property type="evidence" value="ECO:0007669"/>
    <property type="project" value="TreeGrafter"/>
</dbReference>
<evidence type="ECO:0000259" key="9">
    <source>
        <dbReference type="PROSITE" id="PS50110"/>
    </source>
</evidence>
<feature type="domain" description="Response regulatory" evidence="9">
    <location>
        <begin position="4"/>
        <end position="116"/>
    </location>
</feature>
<sequence>MNKKILLIDEDRQNSRKFMQYFEKSFIVNTYHDGLQGLIKAMEWKPNIIILNHSLLNVNSIELCRQIHQQLHTIIIVIGATLTEEDIVGFYHAGAYEVCVGPISYPVLRCKLRVLLNLEASEKKEDAGAIYKIGRLTMYKKDYKVLQGNKELKFTRKEFSVLWNLAKKHNTVVTREELLQLVWSSSQSEDDRMIDTHVNRIRKKLKQHSINLNIKTVWGIGYALQSEEMKEVMKMA</sequence>
<gene>
    <name evidence="11" type="primary">arlR</name>
    <name evidence="11" type="ORF">NEOCIP111885_00757</name>
</gene>
<name>A0A9C7L985_9BACI</name>
<evidence type="ECO:0000256" key="7">
    <source>
        <dbReference type="PROSITE-ProRule" id="PRU00169"/>
    </source>
</evidence>
<dbReference type="GO" id="GO:0000976">
    <property type="term" value="F:transcription cis-regulatory region binding"/>
    <property type="evidence" value="ECO:0007669"/>
    <property type="project" value="TreeGrafter"/>
</dbReference>
<dbReference type="SUPFAM" id="SSF52172">
    <property type="entry name" value="CheY-like"/>
    <property type="match status" value="1"/>
</dbReference>
<accession>A0A9C7L985</accession>